<dbReference type="GO" id="GO:0004066">
    <property type="term" value="F:asparagine synthase (glutamine-hydrolyzing) activity"/>
    <property type="evidence" value="ECO:0007669"/>
    <property type="project" value="UniProtKB-EC"/>
</dbReference>
<keyword evidence="7 9" id="KW-0315">Glutamine amidotransferase</keyword>
<dbReference type="EMBL" id="CAAKHA010000028">
    <property type="protein sequence ID" value="VIJ07831.1"/>
    <property type="molecule type" value="Genomic_DNA"/>
</dbReference>
<dbReference type="PIRSF" id="PIRSF001589">
    <property type="entry name" value="Asn_synthetase_glu-h"/>
    <property type="match status" value="1"/>
</dbReference>
<accession>A0A1L2Z0N1</accession>
<evidence type="ECO:0000256" key="10">
    <source>
        <dbReference type="PIRSR" id="PIRSR001589-2"/>
    </source>
</evidence>
<dbReference type="InterPro" id="IPR051786">
    <property type="entry name" value="ASN_synthetase/amidase"/>
</dbReference>
<dbReference type="EMBL" id="CP013276">
    <property type="protein sequence ID" value="APF32634.1"/>
    <property type="molecule type" value="Genomic_DNA"/>
</dbReference>
<dbReference type="InterPro" id="IPR033738">
    <property type="entry name" value="AsnB_N"/>
</dbReference>
<sequence length="635" mass="72772">MCGIAGVIGDNKNYSTTMLNMIESLSHRGKDSLGSYKDDNALLYHTRLAILGIEDGHQPVLNQTKTIVSVANGEIYNYRELTASLKKLGYVFSDACDTNIIPHLYEAYGTDMFKMINGQFAIAIWDKNNEKLILARDKFGEKPLYYRKIENNIFFSSEITPLLIPKKSYEINAKCLKDICTTWVPIRGKTLYKDINSVDSGQYLIIEKHRITSKYYYAPTFLTDSFNNKSKTELLEELDTLLKRSVSKRINTDVPISFYLSGGLDSSLIAAIASEYIEEKMNTFSISFSDNNLDEAEYQKVMSEKLNSKHRQLKITDTMIIDNLYNVILHLQTPILRLGAIPMYLLAEFVHNNGFKVALSGEGADELFGGYDIFKEAKIRAFCERDPKSKLRPLLYKKTNSYINNFNNNNSAALATFFNQVKSSELFSSHAIRFQFGEYCSQFFSDTMKKILKDYSVKEDLAIDLPSGFENYTNISKAQYLEIKTFMSNYLLSTQGDRVSMAHSMECRYPFLDNDVAAFAFSLNDRYKINVLNEKYILKELAKKYLPDEIINRKKFPYRAMISGNSLLNNEKVSMAVSEESLKKYDVFNSIAVTRFFNKVRSKNHTTEKEMMLLLFIISTQILLNQNDTVIHLVS</sequence>
<dbReference type="InterPro" id="IPR029055">
    <property type="entry name" value="Ntn_hydrolases_N"/>
</dbReference>
<dbReference type="Proteomes" id="UP000508034">
    <property type="component" value="Unassembled WGS sequence"/>
</dbReference>
<evidence type="ECO:0000256" key="1">
    <source>
        <dbReference type="ARBA" id="ARBA00005187"/>
    </source>
</evidence>
<comment type="similarity">
    <text evidence="2">Belongs to the asparagine synthetase family.</text>
</comment>
<dbReference type="SUPFAM" id="SSF56235">
    <property type="entry name" value="N-terminal nucleophile aminohydrolases (Ntn hydrolases)"/>
    <property type="match status" value="1"/>
</dbReference>
<dbReference type="PROSITE" id="PS51278">
    <property type="entry name" value="GATASE_TYPE_2"/>
    <property type="match status" value="1"/>
</dbReference>
<dbReference type="CDD" id="cd00712">
    <property type="entry name" value="AsnB"/>
    <property type="match status" value="1"/>
</dbReference>
<dbReference type="InterPro" id="IPR017932">
    <property type="entry name" value="GATase_2_dom"/>
</dbReference>
<evidence type="ECO:0000256" key="5">
    <source>
        <dbReference type="ARBA" id="ARBA00022840"/>
    </source>
</evidence>
<gene>
    <name evidence="14" type="primary">asnB_2</name>
    <name evidence="13" type="ORF">ATN07_29460</name>
    <name evidence="14" type="ORF">BTAR23_AR23_05929</name>
</gene>
<dbReference type="Gene3D" id="3.60.20.10">
    <property type="entry name" value="Glutamine Phosphoribosylpyrophosphate, subunit 1, domain 1"/>
    <property type="match status" value="1"/>
</dbReference>
<evidence type="ECO:0000256" key="8">
    <source>
        <dbReference type="ARBA" id="ARBA00048741"/>
    </source>
</evidence>
<reference evidence="13" key="1">
    <citation type="journal article" date="2017" name="Res. Microbiol.">
        <title>Comparative genomics of extrachromosomal elements in Bacillus thuringiensis subsp. israelensis.</title>
        <authorList>
            <person name="Bolotin A."/>
            <person name="Gillis A."/>
            <person name="Sanchis V."/>
            <person name="Nielsen-LeRoux C."/>
            <person name="Mahillon J."/>
            <person name="Lereclus D."/>
            <person name="Sorokin A."/>
        </authorList>
    </citation>
    <scope>NUCLEOTIDE SEQUENCE</scope>
    <source>
        <strain evidence="13">AM65-52</strain>
        <plasmid evidence="13">pAM65-52-1-360K</plasmid>
    </source>
</reference>
<evidence type="ECO:0000259" key="12">
    <source>
        <dbReference type="PROSITE" id="PS51278"/>
    </source>
</evidence>
<keyword evidence="4 10" id="KW-0547">Nucleotide-binding</keyword>
<evidence type="ECO:0000256" key="9">
    <source>
        <dbReference type="PIRSR" id="PIRSR001589-1"/>
    </source>
</evidence>
<dbReference type="GO" id="GO:0005524">
    <property type="term" value="F:ATP binding"/>
    <property type="evidence" value="ECO:0007669"/>
    <property type="project" value="UniProtKB-KW"/>
</dbReference>
<name>A0A1L2Z0N1_BACTI</name>
<protein>
    <recommendedName>
        <fullName evidence="3">asparagine synthase (glutamine-hydrolyzing)</fullName>
        <ecNumber evidence="3">6.3.5.4</ecNumber>
    </recommendedName>
</protein>
<keyword evidence="6 9" id="KW-0061">Asparagine biosynthesis</keyword>
<keyword evidence="5 10" id="KW-0067">ATP-binding</keyword>
<dbReference type="NCBIfam" id="TIGR01536">
    <property type="entry name" value="asn_synth_AEB"/>
    <property type="match status" value="1"/>
</dbReference>
<dbReference type="SUPFAM" id="SSF52402">
    <property type="entry name" value="Adenine nucleotide alpha hydrolases-like"/>
    <property type="match status" value="1"/>
</dbReference>
<feature type="site" description="Important for beta-aspartyl-AMP intermediate formation" evidence="11">
    <location>
        <position position="362"/>
    </location>
</feature>
<evidence type="ECO:0000256" key="3">
    <source>
        <dbReference type="ARBA" id="ARBA00012737"/>
    </source>
</evidence>
<dbReference type="AlphaFoldDB" id="A0A1L2Z0N1"/>
<evidence type="ECO:0000256" key="7">
    <source>
        <dbReference type="ARBA" id="ARBA00022962"/>
    </source>
</evidence>
<dbReference type="CDD" id="cd01991">
    <property type="entry name" value="Asn_synthase_B_C"/>
    <property type="match status" value="1"/>
</dbReference>
<dbReference type="GO" id="GO:0006529">
    <property type="term" value="P:asparagine biosynthetic process"/>
    <property type="evidence" value="ECO:0007669"/>
    <property type="project" value="UniProtKB-KW"/>
</dbReference>
<evidence type="ECO:0000256" key="6">
    <source>
        <dbReference type="ARBA" id="ARBA00022888"/>
    </source>
</evidence>
<dbReference type="Pfam" id="PF13537">
    <property type="entry name" value="GATase_7"/>
    <property type="match status" value="1"/>
</dbReference>
<proteinExistence type="inferred from homology"/>
<evidence type="ECO:0000256" key="2">
    <source>
        <dbReference type="ARBA" id="ARBA00005752"/>
    </source>
</evidence>
<dbReference type="InterPro" id="IPR006426">
    <property type="entry name" value="Asn_synth_AEB"/>
</dbReference>
<dbReference type="EC" id="6.3.5.4" evidence="3"/>
<reference evidence="14 15" key="2">
    <citation type="submission" date="2019-04" db="EMBL/GenBank/DDBJ databases">
        <authorList>
            <person name="Patino-Navarrete R."/>
            <person name="Patino Navarrete R."/>
        </authorList>
    </citation>
    <scope>NUCLEOTIDE SEQUENCE [LARGE SCALE GENOMIC DNA]</scope>
    <source>
        <strain evidence="14">Bacillus thuringiensis strain AR23</strain>
    </source>
</reference>
<evidence type="ECO:0000313" key="15">
    <source>
        <dbReference type="Proteomes" id="UP000508034"/>
    </source>
</evidence>
<dbReference type="PANTHER" id="PTHR43284:SF1">
    <property type="entry name" value="ASPARAGINE SYNTHETASE"/>
    <property type="match status" value="1"/>
</dbReference>
<dbReference type="InterPro" id="IPR001962">
    <property type="entry name" value="Asn_synthase"/>
</dbReference>
<comment type="pathway">
    <text evidence="1">Amino-acid biosynthesis; L-asparagine biosynthesis; L-asparagine from L-aspartate (L-Gln route): step 1/1.</text>
</comment>
<dbReference type="RefSeq" id="WP_000333843.1">
    <property type="nucleotide sequence ID" value="NZ_CAAKHA010000028.1"/>
</dbReference>
<feature type="active site" description="For GATase activity" evidence="9">
    <location>
        <position position="2"/>
    </location>
</feature>
<keyword evidence="13" id="KW-0614">Plasmid</keyword>
<evidence type="ECO:0000313" key="14">
    <source>
        <dbReference type="EMBL" id="VIJ07831.1"/>
    </source>
</evidence>
<dbReference type="InterPro" id="IPR014729">
    <property type="entry name" value="Rossmann-like_a/b/a_fold"/>
</dbReference>
<dbReference type="PANTHER" id="PTHR43284">
    <property type="entry name" value="ASPARAGINE SYNTHETASE (GLUTAMINE-HYDROLYZING)"/>
    <property type="match status" value="1"/>
</dbReference>
<feature type="binding site" evidence="10">
    <location>
        <begin position="360"/>
        <end position="361"/>
    </location>
    <ligand>
        <name>ATP</name>
        <dbReference type="ChEBI" id="CHEBI:30616"/>
    </ligand>
</feature>
<organism evidence="13">
    <name type="scientific">Bacillus thuringiensis subsp. israelensis</name>
    <dbReference type="NCBI Taxonomy" id="1430"/>
    <lineage>
        <taxon>Bacteria</taxon>
        <taxon>Bacillati</taxon>
        <taxon>Bacillota</taxon>
        <taxon>Bacilli</taxon>
        <taxon>Bacillales</taxon>
        <taxon>Bacillaceae</taxon>
        <taxon>Bacillus</taxon>
        <taxon>Bacillus cereus group</taxon>
    </lineage>
</organism>
<evidence type="ECO:0000313" key="13">
    <source>
        <dbReference type="EMBL" id="APF32634.1"/>
    </source>
</evidence>
<dbReference type="Pfam" id="PF00733">
    <property type="entry name" value="Asn_synthase"/>
    <property type="match status" value="1"/>
</dbReference>
<comment type="catalytic activity">
    <reaction evidence="8">
        <text>L-aspartate + L-glutamine + ATP + H2O = L-asparagine + L-glutamate + AMP + diphosphate + H(+)</text>
        <dbReference type="Rhea" id="RHEA:12228"/>
        <dbReference type="ChEBI" id="CHEBI:15377"/>
        <dbReference type="ChEBI" id="CHEBI:15378"/>
        <dbReference type="ChEBI" id="CHEBI:29985"/>
        <dbReference type="ChEBI" id="CHEBI:29991"/>
        <dbReference type="ChEBI" id="CHEBI:30616"/>
        <dbReference type="ChEBI" id="CHEBI:33019"/>
        <dbReference type="ChEBI" id="CHEBI:58048"/>
        <dbReference type="ChEBI" id="CHEBI:58359"/>
        <dbReference type="ChEBI" id="CHEBI:456215"/>
        <dbReference type="EC" id="6.3.5.4"/>
    </reaction>
</comment>
<feature type="domain" description="Glutamine amidotransferase type-2" evidence="12">
    <location>
        <begin position="2"/>
        <end position="209"/>
    </location>
</feature>
<keyword evidence="9" id="KW-0028">Amino-acid biosynthesis</keyword>
<geneLocation type="plasmid" evidence="13">
    <name>pAM65-52-1-360K</name>
</geneLocation>
<evidence type="ECO:0000256" key="11">
    <source>
        <dbReference type="PIRSR" id="PIRSR001589-3"/>
    </source>
</evidence>
<feature type="binding site" evidence="10">
    <location>
        <position position="97"/>
    </location>
    <ligand>
        <name>L-glutamine</name>
        <dbReference type="ChEBI" id="CHEBI:58359"/>
    </ligand>
</feature>
<feature type="binding site" evidence="10">
    <location>
        <position position="286"/>
    </location>
    <ligand>
        <name>ATP</name>
        <dbReference type="ChEBI" id="CHEBI:30616"/>
    </ligand>
</feature>
<evidence type="ECO:0000256" key="4">
    <source>
        <dbReference type="ARBA" id="ARBA00022741"/>
    </source>
</evidence>
<dbReference type="Gene3D" id="3.40.50.620">
    <property type="entry name" value="HUPs"/>
    <property type="match status" value="1"/>
</dbReference>